<gene>
    <name evidence="1" type="ORF">GM676_25320</name>
</gene>
<accession>A0A6L6PP37</accession>
<protein>
    <submittedName>
        <fullName evidence="1">Uncharacterized protein</fullName>
    </submittedName>
</protein>
<evidence type="ECO:0000313" key="2">
    <source>
        <dbReference type="Proteomes" id="UP000475582"/>
    </source>
</evidence>
<dbReference type="Proteomes" id="UP000475582">
    <property type="component" value="Unassembled WGS sequence"/>
</dbReference>
<organism evidence="1 2">
    <name type="scientific">Duganella radicis</name>
    <dbReference type="NCBI Taxonomy" id="551988"/>
    <lineage>
        <taxon>Bacteria</taxon>
        <taxon>Pseudomonadati</taxon>
        <taxon>Pseudomonadota</taxon>
        <taxon>Betaproteobacteria</taxon>
        <taxon>Burkholderiales</taxon>
        <taxon>Oxalobacteraceae</taxon>
        <taxon>Telluria group</taxon>
        <taxon>Duganella</taxon>
    </lineage>
</organism>
<reference evidence="1 2" key="1">
    <citation type="submission" date="2019-11" db="EMBL/GenBank/DDBJ databases">
        <title>Type strains purchased from KCTC, JCM and DSMZ.</title>
        <authorList>
            <person name="Lu H."/>
        </authorList>
    </citation>
    <scope>NUCLEOTIDE SEQUENCE [LARGE SCALE GENOMIC DNA]</scope>
    <source>
        <strain evidence="1 2">KCTC 22382</strain>
    </source>
</reference>
<dbReference type="AlphaFoldDB" id="A0A6L6PP37"/>
<dbReference type="EMBL" id="WNKY01000043">
    <property type="protein sequence ID" value="MTV40888.1"/>
    <property type="molecule type" value="Genomic_DNA"/>
</dbReference>
<proteinExistence type="predicted"/>
<evidence type="ECO:0000313" key="1">
    <source>
        <dbReference type="EMBL" id="MTV40888.1"/>
    </source>
</evidence>
<name>A0A6L6PP37_9BURK</name>
<dbReference type="RefSeq" id="WP_155466983.1">
    <property type="nucleotide sequence ID" value="NZ_WNKY01000043.1"/>
</dbReference>
<keyword evidence="2" id="KW-1185">Reference proteome</keyword>
<comment type="caution">
    <text evidence="1">The sequence shown here is derived from an EMBL/GenBank/DDBJ whole genome shotgun (WGS) entry which is preliminary data.</text>
</comment>
<sequence>MRHAGKTSEIALDQAAAGMTLAAALLDANGSVLLPQDAALTTAMLAALRRRGVERCVVWRDDQQEAEDPAALALRREQRLRRLEHLFRHCGEHAGSQALLAQLRIYRQEQP</sequence>